<protein>
    <submittedName>
        <fullName evidence="1">Uncharacterized protein</fullName>
    </submittedName>
</protein>
<feature type="non-terminal residue" evidence="1">
    <location>
        <position position="83"/>
    </location>
</feature>
<accession>A0A0F9A707</accession>
<proteinExistence type="predicted"/>
<sequence>MVRGINHAKANEGKAWIVDSHRAKGVFSTEIQEYIASDVFPRFAEIGIKYFIPISLHLSLSSSRTDAVTTTVFTGITFSVTYL</sequence>
<comment type="caution">
    <text evidence="1">The sequence shown here is derived from an EMBL/GenBank/DDBJ whole genome shotgun (WGS) entry which is preliminary data.</text>
</comment>
<reference evidence="1" key="1">
    <citation type="journal article" date="2015" name="Nature">
        <title>Complex archaea that bridge the gap between prokaryotes and eukaryotes.</title>
        <authorList>
            <person name="Spang A."/>
            <person name="Saw J.H."/>
            <person name="Jorgensen S.L."/>
            <person name="Zaremba-Niedzwiedzka K."/>
            <person name="Martijn J."/>
            <person name="Lind A.E."/>
            <person name="van Eijk R."/>
            <person name="Schleper C."/>
            <person name="Guy L."/>
            <person name="Ettema T.J."/>
        </authorList>
    </citation>
    <scope>NUCLEOTIDE SEQUENCE</scope>
</reference>
<dbReference type="EMBL" id="LAZR01044201">
    <property type="protein sequence ID" value="KKL05240.1"/>
    <property type="molecule type" value="Genomic_DNA"/>
</dbReference>
<evidence type="ECO:0000313" key="1">
    <source>
        <dbReference type="EMBL" id="KKL05240.1"/>
    </source>
</evidence>
<name>A0A0F9A707_9ZZZZ</name>
<gene>
    <name evidence="1" type="ORF">LCGC14_2608040</name>
</gene>
<dbReference type="AlphaFoldDB" id="A0A0F9A707"/>
<organism evidence="1">
    <name type="scientific">marine sediment metagenome</name>
    <dbReference type="NCBI Taxonomy" id="412755"/>
    <lineage>
        <taxon>unclassified sequences</taxon>
        <taxon>metagenomes</taxon>
        <taxon>ecological metagenomes</taxon>
    </lineage>
</organism>